<gene>
    <name evidence="8" type="ORF">FH608_048645</name>
</gene>
<accession>A0A5C4V0I5</accession>
<feature type="domain" description="Type II methyltransferase M.TaqI-like" evidence="7">
    <location>
        <begin position="584"/>
        <end position="843"/>
    </location>
</feature>
<dbReference type="InterPro" id="IPR011639">
    <property type="entry name" value="MethylTrfase_TaqI-like_dom"/>
</dbReference>
<name>A0A5C4V0I5_9ACTN</name>
<dbReference type="InterPro" id="IPR029063">
    <property type="entry name" value="SAM-dependent_MTases_sf"/>
</dbReference>
<dbReference type="Gene3D" id="3.40.50.150">
    <property type="entry name" value="Vaccinia Virus protein VP39"/>
    <property type="match status" value="1"/>
</dbReference>
<dbReference type="EC" id="2.1.1.72" evidence="2"/>
<dbReference type="GO" id="GO:0009007">
    <property type="term" value="F:site-specific DNA-methyltransferase (adenine-specific) activity"/>
    <property type="evidence" value="ECO:0007669"/>
    <property type="project" value="UniProtKB-EC"/>
</dbReference>
<dbReference type="PROSITE" id="PS00092">
    <property type="entry name" value="N6_MTASE"/>
    <property type="match status" value="1"/>
</dbReference>
<dbReference type="Pfam" id="PF07669">
    <property type="entry name" value="Eco57I"/>
    <property type="match status" value="1"/>
</dbReference>
<reference evidence="8 9" key="1">
    <citation type="submission" date="2019-10" db="EMBL/GenBank/DDBJ databases">
        <title>Nonomuraea sp. nov., isolated from Phyllanthus amarus.</title>
        <authorList>
            <person name="Klykleung N."/>
            <person name="Tanasupawat S."/>
        </authorList>
    </citation>
    <scope>NUCLEOTIDE SEQUENCE [LARGE SCALE GENOMIC DNA]</scope>
    <source>
        <strain evidence="8 9">PA1-10</strain>
    </source>
</reference>
<dbReference type="PANTHER" id="PTHR33841:SF5">
    <property type="entry name" value="DNA METHYLASE (MODIFICATION METHYLASE) (METHYLTRANSFERASE)-RELATED"/>
    <property type="match status" value="1"/>
</dbReference>
<proteinExistence type="inferred from homology"/>
<dbReference type="PRINTS" id="PR00507">
    <property type="entry name" value="N12N6MTFRASE"/>
</dbReference>
<evidence type="ECO:0000256" key="2">
    <source>
        <dbReference type="ARBA" id="ARBA00011900"/>
    </source>
</evidence>
<dbReference type="GO" id="GO:0006304">
    <property type="term" value="P:DNA modification"/>
    <property type="evidence" value="ECO:0007669"/>
    <property type="project" value="InterPro"/>
</dbReference>
<evidence type="ECO:0000256" key="3">
    <source>
        <dbReference type="ARBA" id="ARBA00022603"/>
    </source>
</evidence>
<dbReference type="AlphaFoldDB" id="A0A5C4V0I5"/>
<comment type="similarity">
    <text evidence="1">Belongs to the N(4)/N(6)-methyltransferase family.</text>
</comment>
<dbReference type="GO" id="GO:0003676">
    <property type="term" value="F:nucleic acid binding"/>
    <property type="evidence" value="ECO:0007669"/>
    <property type="project" value="InterPro"/>
</dbReference>
<protein>
    <recommendedName>
        <fullName evidence="2">site-specific DNA-methyltransferase (adenine-specific)</fullName>
        <ecNumber evidence="2">2.1.1.72</ecNumber>
    </recommendedName>
</protein>
<evidence type="ECO:0000313" key="9">
    <source>
        <dbReference type="Proteomes" id="UP000312512"/>
    </source>
</evidence>
<dbReference type="PANTHER" id="PTHR33841">
    <property type="entry name" value="DNA METHYLTRANSFERASE YEEA-RELATED"/>
    <property type="match status" value="1"/>
</dbReference>
<dbReference type="EMBL" id="VDLX02000034">
    <property type="protein sequence ID" value="KAB8183913.1"/>
    <property type="molecule type" value="Genomic_DNA"/>
</dbReference>
<dbReference type="InterPro" id="IPR002052">
    <property type="entry name" value="DNA_methylase_N6_adenine_CS"/>
</dbReference>
<organism evidence="8 9">
    <name type="scientific">Nonomuraea phyllanthi</name>
    <dbReference type="NCBI Taxonomy" id="2219224"/>
    <lineage>
        <taxon>Bacteria</taxon>
        <taxon>Bacillati</taxon>
        <taxon>Actinomycetota</taxon>
        <taxon>Actinomycetes</taxon>
        <taxon>Streptosporangiales</taxon>
        <taxon>Streptosporangiaceae</taxon>
        <taxon>Nonomuraea</taxon>
    </lineage>
</organism>
<evidence type="ECO:0000256" key="1">
    <source>
        <dbReference type="ARBA" id="ARBA00006594"/>
    </source>
</evidence>
<keyword evidence="9" id="KW-1185">Reference proteome</keyword>
<dbReference type="OrthoDB" id="4280289at2"/>
<keyword evidence="4" id="KW-0808">Transferase</keyword>
<dbReference type="InterPro" id="IPR050953">
    <property type="entry name" value="N4_N6_ade-DNA_methylase"/>
</dbReference>
<keyword evidence="5" id="KW-0949">S-adenosyl-L-methionine</keyword>
<dbReference type="RefSeq" id="WP_139638021.1">
    <property type="nucleotide sequence ID" value="NZ_VDLX02000034.1"/>
</dbReference>
<evidence type="ECO:0000256" key="4">
    <source>
        <dbReference type="ARBA" id="ARBA00022679"/>
    </source>
</evidence>
<comment type="caution">
    <text evidence="8">The sequence shown here is derived from an EMBL/GenBank/DDBJ whole genome shotgun (WGS) entry which is preliminary data.</text>
</comment>
<evidence type="ECO:0000313" key="8">
    <source>
        <dbReference type="EMBL" id="KAB8183913.1"/>
    </source>
</evidence>
<dbReference type="GO" id="GO:0032259">
    <property type="term" value="P:methylation"/>
    <property type="evidence" value="ECO:0007669"/>
    <property type="project" value="UniProtKB-KW"/>
</dbReference>
<sequence>MSLAVGRLYDTVSDQELGTVFAVTKSLALTAFHCVGNRHTGKVEVQRLMCVWGTAETMATVSDADHINDVALLALTQALPSSLDPISLSVDIHEHEQYVAPGAPKAVKGAFLYAASGAIVWRASRLDDGAEALQLSCRDSTAGLSLHGLSGAPVLVGHPMRAAGLIMRNQPRDDRPDLATGATIYAAPAHRILAKWPQLHDHPVDISIIIKRLASRRATRRLEDVRDDILQLLQKGDLGLTELDLSDVRNSLWGVGFQVDIRIGRTVIDVRRDLTDNRDLLEAKASLEQYISAVQQRDKGNYLGLVTDGKEWHLHVWSGGSLRKIRSFSVTVGKKHDEVVSWLEAVLAVKQSLRPTPAEIEAKLGAESPSYALAATQLKSLYEKCREFPRVKVKRDMWAKLLTTASGTNFTDDDALFVNHTLLVAMADVIGHAVLGLLRPVYGQVTADSIMSGREFSNAQVGGVIESDFFDWVSEIPEGLSFIDDLIRRLRRFAWDEVEHDVLKTLYESIIPELVRHRLGEYYTPDWLAEKIVSDLVTDPLSQRVLDASCGSGTFIFHAVRQYVEAAEQHGLPVPDIIRGVTEKVYGFDVQPVAVTLARVTYLLAIGMRRLQADNRPRFTVPVYLCDSMRWGQEGKLWSYDGLSIPTTFDHAALLYDPDYEGANATDKLRFPDRIMANAGLFDQIVQELADKASQRLADSSVPPLNAFFCKYAIEEEDQAVLTQTFENMCTLHDKGRDHIWGYYVRNLARPIWLARPDNRADVLVGNPPWLAYRYMTDIQKTSFRIMCTDRGLWRGAKHTTNQDLSALFVVRCVELYLRAGGRFGYVMPLAALTGGQYRGFRQGVYKGQSPFNVRFEQAWDLSGIKPTFFKQAVGVVQGERMSHDRSPRALTRDCEEWVGRLQNSGGRWSDAEKHIRRNPRGSIPALTASSPYRSRFFEGATVTPRYLFFVEPEPAGPLGPGPGRRRVKSYRSPKEDKRWRRMESLRGVIESQFIQPIYLGDSLLPFRWLTPMEAVLPMHEQRLVADSEQPWLERYPGFLQWWRAAEDAWLQNRASDKMDLIDRLDYMKALSRQFPASGHRVAYLKSGMYLAAAIVKDNATVIDHSLYWGVVADEDEGRYLCSILNSMVTTMAVRHMQVRGEHNPRHFDKHVWNLPIPTYDPSDQYHRRLTTLAQQAESVVSEMSLPVLSTDALRRRVRQKLLEEGIAGELDQVVQTLLFAPDATDERGHGGVGAVLPP</sequence>
<evidence type="ECO:0000256" key="6">
    <source>
        <dbReference type="ARBA" id="ARBA00047942"/>
    </source>
</evidence>
<dbReference type="SUPFAM" id="SSF50494">
    <property type="entry name" value="Trypsin-like serine proteases"/>
    <property type="match status" value="1"/>
</dbReference>
<comment type="catalytic activity">
    <reaction evidence="6">
        <text>a 2'-deoxyadenosine in DNA + S-adenosyl-L-methionine = an N(6)-methyl-2'-deoxyadenosine in DNA + S-adenosyl-L-homocysteine + H(+)</text>
        <dbReference type="Rhea" id="RHEA:15197"/>
        <dbReference type="Rhea" id="RHEA-COMP:12418"/>
        <dbReference type="Rhea" id="RHEA-COMP:12419"/>
        <dbReference type="ChEBI" id="CHEBI:15378"/>
        <dbReference type="ChEBI" id="CHEBI:57856"/>
        <dbReference type="ChEBI" id="CHEBI:59789"/>
        <dbReference type="ChEBI" id="CHEBI:90615"/>
        <dbReference type="ChEBI" id="CHEBI:90616"/>
        <dbReference type="EC" id="2.1.1.72"/>
    </reaction>
</comment>
<evidence type="ECO:0000256" key="5">
    <source>
        <dbReference type="ARBA" id="ARBA00022691"/>
    </source>
</evidence>
<keyword evidence="3 8" id="KW-0489">Methyltransferase</keyword>
<dbReference type="SUPFAM" id="SSF53335">
    <property type="entry name" value="S-adenosyl-L-methionine-dependent methyltransferases"/>
    <property type="match status" value="1"/>
</dbReference>
<dbReference type="Proteomes" id="UP000312512">
    <property type="component" value="Unassembled WGS sequence"/>
</dbReference>
<dbReference type="InterPro" id="IPR009003">
    <property type="entry name" value="Peptidase_S1_PA"/>
</dbReference>
<evidence type="ECO:0000259" key="7">
    <source>
        <dbReference type="Pfam" id="PF07669"/>
    </source>
</evidence>